<keyword evidence="3" id="KW-0378">Hydrolase</keyword>
<proteinExistence type="predicted"/>
<dbReference type="Gene3D" id="3.90.850.10">
    <property type="entry name" value="Fumarylacetoacetase-like, C-terminal domain"/>
    <property type="match status" value="1"/>
</dbReference>
<keyword evidence="4" id="KW-1185">Reference proteome</keyword>
<dbReference type="Pfam" id="PF01557">
    <property type="entry name" value="FAA_hydrolase"/>
    <property type="match status" value="1"/>
</dbReference>
<dbReference type="Proteomes" id="UP000660885">
    <property type="component" value="Unassembled WGS sequence"/>
</dbReference>
<dbReference type="GO" id="GO:0016787">
    <property type="term" value="F:hydrolase activity"/>
    <property type="evidence" value="ECO:0007669"/>
    <property type="project" value="UniProtKB-KW"/>
</dbReference>
<evidence type="ECO:0000313" key="3">
    <source>
        <dbReference type="EMBL" id="MBL6078102.1"/>
    </source>
</evidence>
<organism evidence="3 4">
    <name type="scientific">Belnapia arida</name>
    <dbReference type="NCBI Taxonomy" id="2804533"/>
    <lineage>
        <taxon>Bacteria</taxon>
        <taxon>Pseudomonadati</taxon>
        <taxon>Pseudomonadota</taxon>
        <taxon>Alphaproteobacteria</taxon>
        <taxon>Acetobacterales</taxon>
        <taxon>Roseomonadaceae</taxon>
        <taxon>Belnapia</taxon>
    </lineage>
</organism>
<feature type="region of interest" description="Disordered" evidence="1">
    <location>
        <begin position="1"/>
        <end position="34"/>
    </location>
</feature>
<accession>A0ABS1U095</accession>
<gene>
    <name evidence="3" type="ORF">JMJ56_08795</name>
</gene>
<sequence length="98" mass="10410">MRSPTSLGASRSPRPTAFSASAPTARRSIQPAAWSAARNSPAIFQKPAETLVPHKAPLRTPAASRQFDYEGNWPSSSAAAEPIFRPARPSPTSRAILA</sequence>
<dbReference type="InterPro" id="IPR036663">
    <property type="entry name" value="Fumarylacetoacetase_C_sf"/>
</dbReference>
<feature type="region of interest" description="Disordered" evidence="1">
    <location>
        <begin position="67"/>
        <end position="98"/>
    </location>
</feature>
<feature type="domain" description="Fumarylacetoacetase-like C-terminal" evidence="2">
    <location>
        <begin position="24"/>
        <end position="71"/>
    </location>
</feature>
<evidence type="ECO:0000313" key="4">
    <source>
        <dbReference type="Proteomes" id="UP000660885"/>
    </source>
</evidence>
<dbReference type="InterPro" id="IPR011234">
    <property type="entry name" value="Fumarylacetoacetase-like_C"/>
</dbReference>
<comment type="caution">
    <text evidence="3">The sequence shown here is derived from an EMBL/GenBank/DDBJ whole genome shotgun (WGS) entry which is preliminary data.</text>
</comment>
<dbReference type="SUPFAM" id="SSF56529">
    <property type="entry name" value="FAH"/>
    <property type="match status" value="1"/>
</dbReference>
<protein>
    <submittedName>
        <fullName evidence="3">Fumarylacetoacetate hydrolase family protein</fullName>
    </submittedName>
</protein>
<name>A0ABS1U095_9PROT</name>
<evidence type="ECO:0000259" key="2">
    <source>
        <dbReference type="Pfam" id="PF01557"/>
    </source>
</evidence>
<reference evidence="3 4" key="1">
    <citation type="submission" date="2021-01" db="EMBL/GenBank/DDBJ databases">
        <title>Belnapia mucosa sp. nov. and Belnapia arida sp. nov., isolated from the Tabernas Desert (Almeria, Spain).</title>
        <authorList>
            <person name="Molina-Menor E."/>
            <person name="Vidal-Verdu A."/>
            <person name="Calonge A."/>
            <person name="Satari L."/>
            <person name="Pereto J."/>
            <person name="Porcar M."/>
        </authorList>
    </citation>
    <scope>NUCLEOTIDE SEQUENCE [LARGE SCALE GENOMIC DNA]</scope>
    <source>
        <strain evidence="3 4">T18</strain>
    </source>
</reference>
<evidence type="ECO:0000256" key="1">
    <source>
        <dbReference type="SAM" id="MobiDB-lite"/>
    </source>
</evidence>
<dbReference type="EMBL" id="JAETWB010000002">
    <property type="protein sequence ID" value="MBL6078102.1"/>
    <property type="molecule type" value="Genomic_DNA"/>
</dbReference>